<name>A0A1E7FRZ9_9STRA</name>
<dbReference type="SMART" id="SM00248">
    <property type="entry name" value="ANK"/>
    <property type="match status" value="1"/>
</dbReference>
<dbReference type="InterPro" id="IPR036770">
    <property type="entry name" value="Ankyrin_rpt-contain_sf"/>
</dbReference>
<feature type="non-terminal residue" evidence="4">
    <location>
        <position position="98"/>
    </location>
</feature>
<dbReference type="AlphaFoldDB" id="A0A1E7FRZ9"/>
<keyword evidence="5" id="KW-1185">Reference proteome</keyword>
<gene>
    <name evidence="4" type="ORF">FRACYDRAFT_164952</name>
</gene>
<evidence type="ECO:0000313" key="4">
    <source>
        <dbReference type="EMBL" id="OEU20951.1"/>
    </source>
</evidence>
<dbReference type="PANTHER" id="PTHR24198:SF194">
    <property type="entry name" value="INVERSIN-A"/>
    <property type="match status" value="1"/>
</dbReference>
<sequence length="98" mass="10772">AGRTALHWAARNGHLDIVRYLLTSTSCSSGSDTTQDGTTAFGWASWQRHINGTNGDGLLALQWLRNMGCNMRLVNHNGHGVLHKAAQRGQRSVAEWFV</sequence>
<feature type="repeat" description="ANK" evidence="3">
    <location>
        <begin position="1"/>
        <end position="33"/>
    </location>
</feature>
<dbReference type="Proteomes" id="UP000095751">
    <property type="component" value="Unassembled WGS sequence"/>
</dbReference>
<dbReference type="PANTHER" id="PTHR24198">
    <property type="entry name" value="ANKYRIN REPEAT AND PROTEIN KINASE DOMAIN-CONTAINING PROTEIN"/>
    <property type="match status" value="1"/>
</dbReference>
<accession>A0A1E7FRZ9</accession>
<proteinExistence type="predicted"/>
<keyword evidence="2 3" id="KW-0040">ANK repeat</keyword>
<protein>
    <submittedName>
        <fullName evidence="4">Uncharacterized protein</fullName>
    </submittedName>
</protein>
<organism evidence="4 5">
    <name type="scientific">Fragilariopsis cylindrus CCMP1102</name>
    <dbReference type="NCBI Taxonomy" id="635003"/>
    <lineage>
        <taxon>Eukaryota</taxon>
        <taxon>Sar</taxon>
        <taxon>Stramenopiles</taxon>
        <taxon>Ochrophyta</taxon>
        <taxon>Bacillariophyta</taxon>
        <taxon>Bacillariophyceae</taxon>
        <taxon>Bacillariophycidae</taxon>
        <taxon>Bacillariales</taxon>
        <taxon>Bacillariaceae</taxon>
        <taxon>Fragilariopsis</taxon>
    </lineage>
</organism>
<dbReference type="InterPro" id="IPR002110">
    <property type="entry name" value="Ankyrin_rpt"/>
</dbReference>
<dbReference type="KEGG" id="fcy:FRACYDRAFT_164952"/>
<keyword evidence="1" id="KW-0677">Repeat</keyword>
<evidence type="ECO:0000256" key="3">
    <source>
        <dbReference type="PROSITE-ProRule" id="PRU00023"/>
    </source>
</evidence>
<dbReference type="SUPFAM" id="SSF48403">
    <property type="entry name" value="Ankyrin repeat"/>
    <property type="match status" value="1"/>
</dbReference>
<dbReference type="PROSITE" id="PS50297">
    <property type="entry name" value="ANK_REP_REGION"/>
    <property type="match status" value="1"/>
</dbReference>
<evidence type="ECO:0000256" key="1">
    <source>
        <dbReference type="ARBA" id="ARBA00022737"/>
    </source>
</evidence>
<dbReference type="PROSITE" id="PS50088">
    <property type="entry name" value="ANK_REPEAT"/>
    <property type="match status" value="1"/>
</dbReference>
<dbReference type="InParanoid" id="A0A1E7FRZ9"/>
<dbReference type="Pfam" id="PF12796">
    <property type="entry name" value="Ank_2"/>
    <property type="match status" value="1"/>
</dbReference>
<dbReference type="EMBL" id="KV784354">
    <property type="protein sequence ID" value="OEU20951.1"/>
    <property type="molecule type" value="Genomic_DNA"/>
</dbReference>
<reference evidence="4 5" key="1">
    <citation type="submission" date="2016-09" db="EMBL/GenBank/DDBJ databases">
        <title>Extensive genetic diversity and differential bi-allelic expression allows diatom success in the polar Southern Ocean.</title>
        <authorList>
            <consortium name="DOE Joint Genome Institute"/>
            <person name="Mock T."/>
            <person name="Otillar R.P."/>
            <person name="Strauss J."/>
            <person name="Dupont C."/>
            <person name="Frickenhaus S."/>
            <person name="Maumus F."/>
            <person name="Mcmullan M."/>
            <person name="Sanges R."/>
            <person name="Schmutz J."/>
            <person name="Toseland A."/>
            <person name="Valas R."/>
            <person name="Veluchamy A."/>
            <person name="Ward B.J."/>
            <person name="Allen A."/>
            <person name="Barry K."/>
            <person name="Falciatore A."/>
            <person name="Ferrante M."/>
            <person name="Fortunato A.E."/>
            <person name="Gloeckner G."/>
            <person name="Gruber A."/>
            <person name="Hipkin R."/>
            <person name="Janech M."/>
            <person name="Kroth P."/>
            <person name="Leese F."/>
            <person name="Lindquist E."/>
            <person name="Lyon B.R."/>
            <person name="Martin J."/>
            <person name="Mayer C."/>
            <person name="Parker M."/>
            <person name="Quesneville H."/>
            <person name="Raymond J."/>
            <person name="Uhlig C."/>
            <person name="Valentin K.U."/>
            <person name="Worden A.Z."/>
            <person name="Armbrust E.V."/>
            <person name="Bowler C."/>
            <person name="Green B."/>
            <person name="Moulton V."/>
            <person name="Van Oosterhout C."/>
            <person name="Grigoriev I."/>
        </authorList>
    </citation>
    <scope>NUCLEOTIDE SEQUENCE [LARGE SCALE GENOMIC DNA]</scope>
    <source>
        <strain evidence="4 5">CCMP1102</strain>
    </source>
</reference>
<dbReference type="OrthoDB" id="20872at2759"/>
<feature type="non-terminal residue" evidence="4">
    <location>
        <position position="1"/>
    </location>
</feature>
<dbReference type="Gene3D" id="1.25.40.20">
    <property type="entry name" value="Ankyrin repeat-containing domain"/>
    <property type="match status" value="1"/>
</dbReference>
<evidence type="ECO:0000313" key="5">
    <source>
        <dbReference type="Proteomes" id="UP000095751"/>
    </source>
</evidence>
<evidence type="ECO:0000256" key="2">
    <source>
        <dbReference type="ARBA" id="ARBA00023043"/>
    </source>
</evidence>